<evidence type="ECO:0000313" key="4">
    <source>
        <dbReference type="EMBL" id="BCD96299.1"/>
    </source>
</evidence>
<reference evidence="4 5" key="1">
    <citation type="journal article" date="2022" name="IScience">
        <title>An ultrasensitive nanofiber-based assay for enzymatic hydrolysis and deep-sea microbial degradation of cellulose.</title>
        <authorList>
            <person name="Tsudome M."/>
            <person name="Tachioka M."/>
            <person name="Miyazaki M."/>
            <person name="Uchimura K."/>
            <person name="Tsuda M."/>
            <person name="Takaki Y."/>
            <person name="Deguchi S."/>
        </authorList>
    </citation>
    <scope>NUCLEOTIDE SEQUENCE [LARGE SCALE GENOMIC DNA]</scope>
    <source>
        <strain evidence="4 5">GE09</strain>
    </source>
</reference>
<dbReference type="InterPro" id="IPR011723">
    <property type="entry name" value="Znf/thioredoxin_put"/>
</dbReference>
<feature type="region of interest" description="Disordered" evidence="1">
    <location>
        <begin position="117"/>
        <end position="243"/>
    </location>
</feature>
<dbReference type="RefSeq" id="WP_236985802.1">
    <property type="nucleotide sequence ID" value="NZ_AP023086.1"/>
</dbReference>
<keyword evidence="2" id="KW-0472">Membrane</keyword>
<dbReference type="EMBL" id="AP023086">
    <property type="protein sequence ID" value="BCD96299.1"/>
    <property type="molecule type" value="Genomic_DNA"/>
</dbReference>
<protein>
    <recommendedName>
        <fullName evidence="3">Zinc finger/thioredoxin putative domain-containing protein</fullName>
    </recommendedName>
</protein>
<evidence type="ECO:0000256" key="1">
    <source>
        <dbReference type="SAM" id="MobiDB-lite"/>
    </source>
</evidence>
<dbReference type="Pfam" id="PF11906">
    <property type="entry name" value="DUF3426"/>
    <property type="match status" value="1"/>
</dbReference>
<feature type="domain" description="Zinc finger/thioredoxin putative" evidence="3">
    <location>
        <begin position="4"/>
        <end position="39"/>
    </location>
</feature>
<sequence length="449" mass="49146">MTSLITRCPKCSTAFNVTDAHLNTANGAVRCGSCLNVFNGRENLTNSLQKSSRALLDDDDDLLISDDLELDELRDAPPEVDPSTERVKSILEKVEEQSATEVDDDESWALQLLEDEGHNPSQLGLNKKPASETTPEEPPTESITPSEPEPEPEPEQAPQAEPNKANQKSEHLQPTHNEQKDASVARSALLDETAPSNTAVSDKESEGSPTNKEQAASEEPTAAAKKAEEYAASKAEEPEPEVEIAEKDFAELQQELDAAKQASDAGPQAPRTLVDAIEVEAVELQYTAKRPVWLSRIIWLVLAMCAGAALAAQIAWLKFDELSIKDPYRQYYAIACEHLGCELPIRKNLRKIRTTNLLVRTHPSTEGALLVDVVIQNHALYEQPFPKLVLIFSNIKNKVVASRAFEPNEYLGGDLTGASMMPSLKAIHLSLELVDPGKGAVSYKIVIDE</sequence>
<evidence type="ECO:0000259" key="3">
    <source>
        <dbReference type="Pfam" id="PF13719"/>
    </source>
</evidence>
<feature type="compositionally biased region" description="Basic and acidic residues" evidence="1">
    <location>
        <begin position="225"/>
        <end position="237"/>
    </location>
</feature>
<gene>
    <name evidence="4" type="ORF">MARGE09_P0499</name>
</gene>
<dbReference type="NCBIfam" id="TIGR02098">
    <property type="entry name" value="MJ0042_CXXC"/>
    <property type="match status" value="1"/>
</dbReference>
<dbReference type="InterPro" id="IPR021834">
    <property type="entry name" value="DUF3426"/>
</dbReference>
<accession>A0AAN1WEU1</accession>
<name>A0AAN1WEU1_9GAMM</name>
<keyword evidence="5" id="KW-1185">Reference proteome</keyword>
<feature type="compositionally biased region" description="Basic and acidic residues" evidence="1">
    <location>
        <begin position="167"/>
        <end position="183"/>
    </location>
</feature>
<dbReference type="AlphaFoldDB" id="A0AAN1WEU1"/>
<evidence type="ECO:0000313" key="5">
    <source>
        <dbReference type="Proteomes" id="UP001320119"/>
    </source>
</evidence>
<keyword evidence="2" id="KW-1133">Transmembrane helix</keyword>
<dbReference type="KEGG" id="marq:MARGE09_P0499"/>
<evidence type="ECO:0000256" key="2">
    <source>
        <dbReference type="SAM" id="Phobius"/>
    </source>
</evidence>
<proteinExistence type="predicted"/>
<dbReference type="Pfam" id="PF13719">
    <property type="entry name" value="Zn_ribbon_5"/>
    <property type="match status" value="1"/>
</dbReference>
<feature type="transmembrane region" description="Helical" evidence="2">
    <location>
        <begin position="297"/>
        <end position="319"/>
    </location>
</feature>
<keyword evidence="2" id="KW-0812">Transmembrane</keyword>
<organism evidence="4 5">
    <name type="scientific">Marinagarivorans cellulosilyticus</name>
    <dbReference type="NCBI Taxonomy" id="2721545"/>
    <lineage>
        <taxon>Bacteria</taxon>
        <taxon>Pseudomonadati</taxon>
        <taxon>Pseudomonadota</taxon>
        <taxon>Gammaproteobacteria</taxon>
        <taxon>Cellvibrionales</taxon>
        <taxon>Cellvibrionaceae</taxon>
        <taxon>Marinagarivorans</taxon>
    </lineage>
</organism>
<dbReference type="Proteomes" id="UP001320119">
    <property type="component" value="Chromosome"/>
</dbReference>